<dbReference type="RefSeq" id="WP_150762952.1">
    <property type="nucleotide sequence ID" value="NZ_CABVHW010000001.1"/>
</dbReference>
<dbReference type="InterPro" id="IPR036291">
    <property type="entry name" value="NAD(P)-bd_dom_sf"/>
</dbReference>
<dbReference type="NCBIfam" id="NF005559">
    <property type="entry name" value="PRK07231.1"/>
    <property type="match status" value="1"/>
</dbReference>
<name>A0A5E7A1S7_PSEFL</name>
<dbReference type="SUPFAM" id="SSF51735">
    <property type="entry name" value="NAD(P)-binding Rossmann-fold domains"/>
    <property type="match status" value="1"/>
</dbReference>
<keyword evidence="2" id="KW-0560">Oxidoreductase</keyword>
<dbReference type="Pfam" id="PF13561">
    <property type="entry name" value="adh_short_C2"/>
    <property type="match status" value="1"/>
</dbReference>
<evidence type="ECO:0000256" key="1">
    <source>
        <dbReference type="ARBA" id="ARBA00006484"/>
    </source>
</evidence>
<comment type="similarity">
    <text evidence="1">Belongs to the short-chain dehydrogenases/reductases (SDR) family.</text>
</comment>
<dbReference type="Gene3D" id="3.40.50.720">
    <property type="entry name" value="NAD(P)-binding Rossmann-like Domain"/>
    <property type="match status" value="1"/>
</dbReference>
<dbReference type="EMBL" id="CABVHW010000001">
    <property type="protein sequence ID" value="VVN70834.1"/>
    <property type="molecule type" value="Genomic_DNA"/>
</dbReference>
<dbReference type="CDD" id="cd05233">
    <property type="entry name" value="SDR_c"/>
    <property type="match status" value="1"/>
</dbReference>
<gene>
    <name evidence="2" type="primary">gno_1</name>
    <name evidence="2" type="ORF">PS710_00413</name>
</gene>
<accession>A0A5E7A1S7</accession>
<dbReference type="PROSITE" id="PS00061">
    <property type="entry name" value="ADH_SHORT"/>
    <property type="match status" value="1"/>
</dbReference>
<dbReference type="InterPro" id="IPR002347">
    <property type="entry name" value="SDR_fam"/>
</dbReference>
<dbReference type="PANTHER" id="PTHR42760">
    <property type="entry name" value="SHORT-CHAIN DEHYDROGENASES/REDUCTASES FAMILY MEMBER"/>
    <property type="match status" value="1"/>
</dbReference>
<organism evidence="2 3">
    <name type="scientific">Pseudomonas fluorescens</name>
    <dbReference type="NCBI Taxonomy" id="294"/>
    <lineage>
        <taxon>Bacteria</taxon>
        <taxon>Pseudomonadati</taxon>
        <taxon>Pseudomonadota</taxon>
        <taxon>Gammaproteobacteria</taxon>
        <taxon>Pseudomonadales</taxon>
        <taxon>Pseudomonadaceae</taxon>
        <taxon>Pseudomonas</taxon>
    </lineage>
</organism>
<dbReference type="PRINTS" id="PR00081">
    <property type="entry name" value="GDHRDH"/>
</dbReference>
<dbReference type="GO" id="GO:0016616">
    <property type="term" value="F:oxidoreductase activity, acting on the CH-OH group of donors, NAD or NADP as acceptor"/>
    <property type="evidence" value="ECO:0007669"/>
    <property type="project" value="TreeGrafter"/>
</dbReference>
<evidence type="ECO:0000313" key="2">
    <source>
        <dbReference type="EMBL" id="VVN70834.1"/>
    </source>
</evidence>
<proteinExistence type="inferred from homology"/>
<sequence length="259" mass="27490">MKPAITQLFDLSGRRALVTGASSGLGRHFARTLAAAGAEVAVAARRVEQLQTLVEEIEGEGGRARAFALDVTDRASVNACLARIAEELGPLDILVNNAGVSDSRNVLDYADDDWDRILDTNLKGAWVVAQEVARRMLEAKRGGSLINVTSILASRVAGAVTPYVAAKAGLSQLTRALALELARHEIRVNAIAPGYVMTELNSDFLSSEVGDKLRVRIPTRRFCTPADLDGALLLLASDASRAMTGSEIVVDAGHLCSTL</sequence>
<protein>
    <submittedName>
        <fullName evidence="2">Gluconate 5-dehydrogenase</fullName>
        <ecNumber evidence="2">1.1.1.-</ecNumber>
    </submittedName>
</protein>
<dbReference type="InterPro" id="IPR020904">
    <property type="entry name" value="Sc_DH/Rdtase_CS"/>
</dbReference>
<dbReference type="EC" id="1.1.1.-" evidence="2"/>
<dbReference type="AlphaFoldDB" id="A0A5E7A1S7"/>
<reference evidence="2 3" key="1">
    <citation type="submission" date="2019-09" db="EMBL/GenBank/DDBJ databases">
        <authorList>
            <person name="Chandra G."/>
            <person name="Truman W A."/>
        </authorList>
    </citation>
    <scope>NUCLEOTIDE SEQUENCE [LARGE SCALE GENOMIC DNA]</scope>
    <source>
        <strain evidence="2">PS710</strain>
    </source>
</reference>
<evidence type="ECO:0000313" key="3">
    <source>
        <dbReference type="Proteomes" id="UP000381093"/>
    </source>
</evidence>
<dbReference type="FunFam" id="3.40.50.720:FF:000084">
    <property type="entry name" value="Short-chain dehydrogenase reductase"/>
    <property type="match status" value="1"/>
</dbReference>
<dbReference type="PANTHER" id="PTHR42760:SF135">
    <property type="entry name" value="BLL7886 PROTEIN"/>
    <property type="match status" value="1"/>
</dbReference>
<dbReference type="GO" id="GO:0030497">
    <property type="term" value="P:fatty acid elongation"/>
    <property type="evidence" value="ECO:0007669"/>
    <property type="project" value="TreeGrafter"/>
</dbReference>
<dbReference type="PRINTS" id="PR00080">
    <property type="entry name" value="SDRFAMILY"/>
</dbReference>
<dbReference type="Proteomes" id="UP000381093">
    <property type="component" value="Unassembled WGS sequence"/>
</dbReference>